<accession>A0A0A9G850</accession>
<reference evidence="1" key="1">
    <citation type="submission" date="2014-09" db="EMBL/GenBank/DDBJ databases">
        <authorList>
            <person name="Magalhaes I.L.F."/>
            <person name="Oliveira U."/>
            <person name="Santos F.R."/>
            <person name="Vidigal T.H.D.A."/>
            <person name="Brescovit A.D."/>
            <person name="Santos A.J."/>
        </authorList>
    </citation>
    <scope>NUCLEOTIDE SEQUENCE</scope>
    <source>
        <tissue evidence="1">Shoot tissue taken approximately 20 cm above the soil surface</tissue>
    </source>
</reference>
<protein>
    <submittedName>
        <fullName evidence="1">Uncharacterized protein</fullName>
    </submittedName>
</protein>
<reference evidence="1" key="2">
    <citation type="journal article" date="2015" name="Data Brief">
        <title>Shoot transcriptome of the giant reed, Arundo donax.</title>
        <authorList>
            <person name="Barrero R.A."/>
            <person name="Guerrero F.D."/>
            <person name="Moolhuijzen P."/>
            <person name="Goolsby J.A."/>
            <person name="Tidwell J."/>
            <person name="Bellgard S.E."/>
            <person name="Bellgard M.I."/>
        </authorList>
    </citation>
    <scope>NUCLEOTIDE SEQUENCE</scope>
    <source>
        <tissue evidence="1">Shoot tissue taken approximately 20 cm above the soil surface</tissue>
    </source>
</reference>
<organism evidence="1">
    <name type="scientific">Arundo donax</name>
    <name type="common">Giant reed</name>
    <name type="synonym">Donax arundinaceus</name>
    <dbReference type="NCBI Taxonomy" id="35708"/>
    <lineage>
        <taxon>Eukaryota</taxon>
        <taxon>Viridiplantae</taxon>
        <taxon>Streptophyta</taxon>
        <taxon>Embryophyta</taxon>
        <taxon>Tracheophyta</taxon>
        <taxon>Spermatophyta</taxon>
        <taxon>Magnoliopsida</taxon>
        <taxon>Liliopsida</taxon>
        <taxon>Poales</taxon>
        <taxon>Poaceae</taxon>
        <taxon>PACMAD clade</taxon>
        <taxon>Arundinoideae</taxon>
        <taxon>Arundineae</taxon>
        <taxon>Arundo</taxon>
    </lineage>
</organism>
<sequence length="40" mass="4554">MKANPGGFLATHTLHRKNKSVLVNTSNHLMYRKHLSNHTV</sequence>
<evidence type="ECO:0000313" key="1">
    <source>
        <dbReference type="EMBL" id="JAE16888.1"/>
    </source>
</evidence>
<dbReference type="AlphaFoldDB" id="A0A0A9G850"/>
<dbReference type="EMBL" id="GBRH01181008">
    <property type="protein sequence ID" value="JAE16888.1"/>
    <property type="molecule type" value="Transcribed_RNA"/>
</dbReference>
<name>A0A0A9G850_ARUDO</name>
<proteinExistence type="predicted"/>